<dbReference type="AlphaFoldDB" id="A0AAV8TAB6"/>
<feature type="domain" description="DUF4283" evidence="1">
    <location>
        <begin position="30"/>
        <end position="66"/>
    </location>
</feature>
<evidence type="ECO:0000259" key="1">
    <source>
        <dbReference type="Pfam" id="PF14111"/>
    </source>
</evidence>
<comment type="caution">
    <text evidence="2">The sequence shown here is derived from an EMBL/GenBank/DDBJ whole genome shotgun (WGS) entry which is preliminary data.</text>
</comment>
<evidence type="ECO:0000313" key="2">
    <source>
        <dbReference type="EMBL" id="KAJ8763767.1"/>
    </source>
</evidence>
<accession>A0AAV8TAB6</accession>
<protein>
    <recommendedName>
        <fullName evidence="1">DUF4283 domain-containing protein</fullName>
    </recommendedName>
</protein>
<dbReference type="InterPro" id="IPR036691">
    <property type="entry name" value="Endo/exonu/phosph_ase_sf"/>
</dbReference>
<gene>
    <name evidence="2" type="ORF">K2173_003549</name>
</gene>
<dbReference type="EMBL" id="JAIWQS010000005">
    <property type="protein sequence ID" value="KAJ8763767.1"/>
    <property type="molecule type" value="Genomic_DNA"/>
</dbReference>
<evidence type="ECO:0000313" key="3">
    <source>
        <dbReference type="Proteomes" id="UP001159364"/>
    </source>
</evidence>
<dbReference type="InterPro" id="IPR025558">
    <property type="entry name" value="DUF4283"/>
</dbReference>
<name>A0AAV8TAB6_9ROSI</name>
<dbReference type="Proteomes" id="UP001159364">
    <property type="component" value="Linkage Group LG05"/>
</dbReference>
<organism evidence="2 3">
    <name type="scientific">Erythroxylum novogranatense</name>
    <dbReference type="NCBI Taxonomy" id="1862640"/>
    <lineage>
        <taxon>Eukaryota</taxon>
        <taxon>Viridiplantae</taxon>
        <taxon>Streptophyta</taxon>
        <taxon>Embryophyta</taxon>
        <taxon>Tracheophyta</taxon>
        <taxon>Spermatophyta</taxon>
        <taxon>Magnoliopsida</taxon>
        <taxon>eudicotyledons</taxon>
        <taxon>Gunneridae</taxon>
        <taxon>Pentapetalae</taxon>
        <taxon>rosids</taxon>
        <taxon>fabids</taxon>
        <taxon>Malpighiales</taxon>
        <taxon>Erythroxylaceae</taxon>
        <taxon>Erythroxylum</taxon>
    </lineage>
</organism>
<keyword evidence="3" id="KW-1185">Reference proteome</keyword>
<dbReference type="Gene3D" id="3.60.10.10">
    <property type="entry name" value="Endonuclease/exonuclease/phosphatase"/>
    <property type="match status" value="1"/>
</dbReference>
<proteinExistence type="predicted"/>
<sequence length="453" mass="51018">MDEVFEIPEVALNEGDIAIDKSGSFLVIKLLMFSDDADYTKALCEGPWVINGAYLLVQKWTPDFRVSNGIVTSTIVWIRLPELPLQYYSVKLLLLRLGQLSKLIIILDHGRFARVAVTINLNEPQVSMLKIDNEIQKVEYENLIDICFAYGRIGHSDIHRPHKNSTNTSANKGGGIPDSNFVAAEDNLTVLPSNLNPELHSVVGKERRVPLSIRPAISDMHIEGVVASEQNVGQYSSRPPDESNAFVKENSDFIHVDGSQMLHSDGLINVEDDGAKSPSFLRSLKCFLQLHKPSMVVFLEPRISYTLVDSCISKIGYARSHRVEANGFSGGIRILWQKKWSVEILVNHSQFVHMRICEKDKFLSFFTAVYAHPSITIRNRVWPLLQLINDNIQNPWLVMGDFNSLLSSSERRGGSVNRSGICKPFQEWFTNSNLIDIGYKGPDFTWKRGLFAS</sequence>
<dbReference type="PANTHER" id="PTHR35218:SF9">
    <property type="entry name" value="ENDONUCLEASE_EXONUCLEASE_PHOSPHATASE DOMAIN-CONTAINING PROTEIN"/>
    <property type="match status" value="1"/>
</dbReference>
<dbReference type="PANTHER" id="PTHR35218">
    <property type="entry name" value="RNASE H DOMAIN-CONTAINING PROTEIN"/>
    <property type="match status" value="1"/>
</dbReference>
<dbReference type="SUPFAM" id="SSF56219">
    <property type="entry name" value="DNase I-like"/>
    <property type="match status" value="1"/>
</dbReference>
<reference evidence="2 3" key="1">
    <citation type="submission" date="2021-09" db="EMBL/GenBank/DDBJ databases">
        <title>Genomic insights and catalytic innovation underlie evolution of tropane alkaloids biosynthesis.</title>
        <authorList>
            <person name="Wang Y.-J."/>
            <person name="Tian T."/>
            <person name="Huang J.-P."/>
            <person name="Huang S.-X."/>
        </authorList>
    </citation>
    <scope>NUCLEOTIDE SEQUENCE [LARGE SCALE GENOMIC DNA]</scope>
    <source>
        <strain evidence="2">KIB-2018</strain>
        <tissue evidence="2">Leaf</tissue>
    </source>
</reference>
<dbReference type="Pfam" id="PF14111">
    <property type="entry name" value="DUF4283"/>
    <property type="match status" value="1"/>
</dbReference>